<keyword evidence="1" id="KW-0328">Glycosyltransferase</keyword>
<evidence type="ECO:0000313" key="4">
    <source>
        <dbReference type="EMBL" id="SMC81963.1"/>
    </source>
</evidence>
<dbReference type="OrthoDB" id="9808602at2"/>
<dbReference type="Pfam" id="PF03808">
    <property type="entry name" value="Glyco_tran_WecG"/>
    <property type="match status" value="1"/>
</dbReference>
<evidence type="ECO:0000256" key="2">
    <source>
        <dbReference type="ARBA" id="ARBA00022679"/>
    </source>
</evidence>
<dbReference type="EMBL" id="FWXJ01000021">
    <property type="protein sequence ID" value="SMC81963.1"/>
    <property type="molecule type" value="Genomic_DNA"/>
</dbReference>
<dbReference type="AlphaFoldDB" id="A0A1W2C9V5"/>
<dbReference type="PANTHER" id="PTHR34136:SF1">
    <property type="entry name" value="UDP-N-ACETYL-D-MANNOSAMINURONIC ACID TRANSFERASE"/>
    <property type="match status" value="1"/>
</dbReference>
<dbReference type="GO" id="GO:0016758">
    <property type="term" value="F:hexosyltransferase activity"/>
    <property type="evidence" value="ECO:0007669"/>
    <property type="project" value="TreeGrafter"/>
</dbReference>
<proteinExistence type="predicted"/>
<keyword evidence="3" id="KW-1133">Transmembrane helix</keyword>
<keyword evidence="2 4" id="KW-0808">Transferase</keyword>
<dbReference type="STRING" id="1938817.SAMN06296008_1214"/>
<dbReference type="RefSeq" id="WP_084285967.1">
    <property type="nucleotide sequence ID" value="NZ_FWXJ01000021.1"/>
</dbReference>
<reference evidence="4 5" key="1">
    <citation type="submission" date="2017-04" db="EMBL/GenBank/DDBJ databases">
        <authorList>
            <person name="Afonso C.L."/>
            <person name="Miller P.J."/>
            <person name="Scott M.A."/>
            <person name="Spackman E."/>
            <person name="Goraichik I."/>
            <person name="Dimitrov K.M."/>
            <person name="Suarez D.L."/>
            <person name="Swayne D.E."/>
        </authorList>
    </citation>
    <scope>NUCLEOTIDE SEQUENCE [LARGE SCALE GENOMIC DNA]</scope>
    <source>
        <strain evidence="4 5">VK13</strain>
    </source>
</reference>
<organism evidence="4 5">
    <name type="scientific">Polynucleobacter kasalickyi</name>
    <dbReference type="NCBI Taxonomy" id="1938817"/>
    <lineage>
        <taxon>Bacteria</taxon>
        <taxon>Pseudomonadati</taxon>
        <taxon>Pseudomonadota</taxon>
        <taxon>Betaproteobacteria</taxon>
        <taxon>Burkholderiales</taxon>
        <taxon>Burkholderiaceae</taxon>
        <taxon>Polynucleobacter</taxon>
    </lineage>
</organism>
<gene>
    <name evidence="4" type="ORF">SAMN06296008_1214</name>
</gene>
<dbReference type="CDD" id="cd06533">
    <property type="entry name" value="Glyco_transf_WecG_TagA"/>
    <property type="match status" value="1"/>
</dbReference>
<dbReference type="PANTHER" id="PTHR34136">
    <property type="match status" value="1"/>
</dbReference>
<accession>A0A1W2C9V5</accession>
<keyword evidence="3" id="KW-0472">Membrane</keyword>
<evidence type="ECO:0000313" key="5">
    <source>
        <dbReference type="Proteomes" id="UP000192708"/>
    </source>
</evidence>
<evidence type="ECO:0000256" key="1">
    <source>
        <dbReference type="ARBA" id="ARBA00022676"/>
    </source>
</evidence>
<dbReference type="Proteomes" id="UP000192708">
    <property type="component" value="Unassembled WGS sequence"/>
</dbReference>
<feature type="transmembrane region" description="Helical" evidence="3">
    <location>
        <begin position="12"/>
        <end position="30"/>
    </location>
</feature>
<keyword evidence="5" id="KW-1185">Reference proteome</keyword>
<dbReference type="InterPro" id="IPR004629">
    <property type="entry name" value="WecG_TagA_CpsF"/>
</dbReference>
<sequence length="258" mass="29643">MIKKKEIKKENILGYDVCTLTIIECVHLIFSTINNKQKKYLACFNPHSFAISLKDLLFAESLREAAILVPDGVGIVLGSRILGGKIKKRITGSDIFYELSDYINAKEGFKVFFLGSSDITLNKVIEKYKLDYPNIEIAGSLSPPFVDEFTIEENKNMVQYINICKPDILWIAMTAPKQEKWIYNNIEILNVRFAAGIGAVFDFYCGNVNRNNILLTNIGLEWFSRLIQEPKRLWKRTFISAPIFIYYILKSKVIKTLY</sequence>
<dbReference type="NCBIfam" id="TIGR00696">
    <property type="entry name" value="wecG_tagA_cpsF"/>
    <property type="match status" value="1"/>
</dbReference>
<keyword evidence="3" id="KW-0812">Transmembrane</keyword>
<protein>
    <submittedName>
        <fullName evidence="4">N-acetylglucosaminyldiphosphoundecaprenol N-acetyl-beta-D-mannosaminyltransferase</fullName>
    </submittedName>
</protein>
<evidence type="ECO:0000256" key="3">
    <source>
        <dbReference type="SAM" id="Phobius"/>
    </source>
</evidence>
<name>A0A1W2C9V5_9BURK</name>